<feature type="non-terminal residue" evidence="1">
    <location>
        <position position="1"/>
    </location>
</feature>
<proteinExistence type="predicted"/>
<protein>
    <submittedName>
        <fullName evidence="1">Conjugal transfer protein TraE</fullName>
    </submittedName>
</protein>
<dbReference type="Proteomes" id="UP000220438">
    <property type="component" value="Unassembled WGS sequence"/>
</dbReference>
<gene>
    <name evidence="1" type="ORF">CHR61_13970</name>
</gene>
<dbReference type="AlphaFoldDB" id="A0A2A7BAB3"/>
<name>A0A2A7BAB3_9FIRM</name>
<evidence type="ECO:0000313" key="2">
    <source>
        <dbReference type="Proteomes" id="UP000220438"/>
    </source>
</evidence>
<sequence length="119" mass="13378">KVDPVQYAKSFEIAPQGDDFDDIRAEYTAILQKQLASGNNGIVKTKYLTFTIEADSLKTARARLTRIGLDLLGYFKTMGCVAHVMDGRERLEVLHGIFHPDGEPFRFDWDWLAPSGLST</sequence>
<evidence type="ECO:0000313" key="1">
    <source>
        <dbReference type="EMBL" id="PDX88258.1"/>
    </source>
</evidence>
<dbReference type="EMBL" id="NOUW01000061">
    <property type="protein sequence ID" value="PDX88258.1"/>
    <property type="molecule type" value="Genomic_DNA"/>
</dbReference>
<feature type="non-terminal residue" evidence="1">
    <location>
        <position position="119"/>
    </location>
</feature>
<reference evidence="1 2" key="1">
    <citation type="journal article" date="2017" name="Front. Microbiol.">
        <title>New Insights into the Diversity of the Genus Faecalibacterium.</title>
        <authorList>
            <person name="Benevides L."/>
            <person name="Burman S."/>
            <person name="Martin R."/>
            <person name="Robert V."/>
            <person name="Thomas M."/>
            <person name="Miquel S."/>
            <person name="Chain F."/>
            <person name="Sokol H."/>
            <person name="Bermudez-Humaran L.G."/>
            <person name="Morrison M."/>
            <person name="Langella P."/>
            <person name="Azevedo V.A."/>
            <person name="Chatel J.M."/>
            <person name="Soares S."/>
        </authorList>
    </citation>
    <scope>NUCLEOTIDE SEQUENCE [LARGE SCALE GENOMIC DNA]</scope>
    <source>
        <strain evidence="1 2">AHMP21</strain>
    </source>
</reference>
<comment type="caution">
    <text evidence="1">The sequence shown here is derived from an EMBL/GenBank/DDBJ whole genome shotgun (WGS) entry which is preliminary data.</text>
</comment>
<accession>A0A2A7BAB3</accession>
<organism evidence="1 2">
    <name type="scientific">Faecalibacterium prausnitzii</name>
    <dbReference type="NCBI Taxonomy" id="853"/>
    <lineage>
        <taxon>Bacteria</taxon>
        <taxon>Bacillati</taxon>
        <taxon>Bacillota</taxon>
        <taxon>Clostridia</taxon>
        <taxon>Eubacteriales</taxon>
        <taxon>Oscillospiraceae</taxon>
        <taxon>Faecalibacterium</taxon>
    </lineage>
</organism>